<dbReference type="HOGENOM" id="CLU_2543723_0_0_1"/>
<name>U9V8N5_RHIID</name>
<protein>
    <submittedName>
        <fullName evidence="1">Uncharacterized protein</fullName>
    </submittedName>
</protein>
<dbReference type="AlphaFoldDB" id="U9V8N5"/>
<organism evidence="1">
    <name type="scientific">Rhizophagus irregularis (strain DAOM 181602 / DAOM 197198 / MUCL 43194)</name>
    <name type="common">Arbuscular mycorrhizal fungus</name>
    <name type="synonym">Glomus intraradices</name>
    <dbReference type="NCBI Taxonomy" id="747089"/>
    <lineage>
        <taxon>Eukaryota</taxon>
        <taxon>Fungi</taxon>
        <taxon>Fungi incertae sedis</taxon>
        <taxon>Mucoromycota</taxon>
        <taxon>Glomeromycotina</taxon>
        <taxon>Glomeromycetes</taxon>
        <taxon>Glomerales</taxon>
        <taxon>Glomeraceae</taxon>
        <taxon>Rhizophagus</taxon>
    </lineage>
</organism>
<dbReference type="EMBL" id="KI274055">
    <property type="protein sequence ID" value="ESA24286.1"/>
    <property type="molecule type" value="Genomic_DNA"/>
</dbReference>
<sequence>MQLGSSHHTNTRKGKASVAFDDEFEYLYGIVTTGNVPLIDSALSAGDPDDLVSEETRDTSQLRNFGDLFSGDHKLLNIDVGDK</sequence>
<accession>U9V8N5</accession>
<evidence type="ECO:0000313" key="1">
    <source>
        <dbReference type="EMBL" id="ESA24286.1"/>
    </source>
</evidence>
<proteinExistence type="predicted"/>
<reference evidence="1" key="1">
    <citation type="submission" date="2013-07" db="EMBL/GenBank/DDBJ databases">
        <title>The genome of an arbuscular mycorrhizal fungus provides insights into the evolution of the oldest plant symbiosis.</title>
        <authorList>
            <consortium name="DOE Joint Genome Institute"/>
            <person name="Tisserant E."/>
            <person name="Malbreil M."/>
            <person name="Kuo A."/>
            <person name="Kohler A."/>
            <person name="Symeonidi A."/>
            <person name="Balestrini R."/>
            <person name="Charron P."/>
            <person name="Duensing N."/>
            <person name="Frei-dit-Frey N."/>
            <person name="Gianinazzi-Pearson V."/>
            <person name="Gilbert B."/>
            <person name="Handa Y."/>
            <person name="Hijri M."/>
            <person name="Kaul R."/>
            <person name="Kawaguchi M."/>
            <person name="Krajinski F."/>
            <person name="Lammers P."/>
            <person name="Lapierre D."/>
            <person name="Masclaux F.G."/>
            <person name="Murat C."/>
            <person name="Morin E."/>
            <person name="Ndikumana S."/>
            <person name="Pagni M."/>
            <person name="Petitpierre D."/>
            <person name="Requena N."/>
            <person name="Rosikiewicz P."/>
            <person name="Riley R."/>
            <person name="Saito K."/>
            <person name="San Clemente H."/>
            <person name="Shapiro H."/>
            <person name="van Tuinen D."/>
            <person name="Becard G."/>
            <person name="Bonfante P."/>
            <person name="Paszkowski U."/>
            <person name="Shachar-Hill Y."/>
            <person name="Young J.P."/>
            <person name="Sanders I.R."/>
            <person name="Henrissat B."/>
            <person name="Rensing S.A."/>
            <person name="Grigoriev I.V."/>
            <person name="Corradi N."/>
            <person name="Roux C."/>
            <person name="Martin F."/>
        </authorList>
    </citation>
    <scope>NUCLEOTIDE SEQUENCE</scope>
    <source>
        <strain evidence="1">DAOM 197198</strain>
    </source>
</reference>
<gene>
    <name evidence="1" type="ORF">GLOINDRAFT_1561</name>
</gene>